<dbReference type="Gene3D" id="3.40.50.300">
    <property type="entry name" value="P-loop containing nucleotide triphosphate hydrolases"/>
    <property type="match status" value="1"/>
</dbReference>
<evidence type="ECO:0000313" key="2">
    <source>
        <dbReference type="EMBL" id="MBM7703538.1"/>
    </source>
</evidence>
<gene>
    <name evidence="2" type="ORF">JOC83_002387</name>
</gene>
<dbReference type="PANTHER" id="PTHR42798:SF7">
    <property type="entry name" value="ALPHA-D-RIBOSE 1-METHYLPHOSPHONATE 5-TRIPHOSPHATE SYNTHASE SUBUNIT PHNL"/>
    <property type="match status" value="1"/>
</dbReference>
<dbReference type="PANTHER" id="PTHR42798">
    <property type="entry name" value="LIPOPROTEIN-RELEASING SYSTEM ATP-BINDING PROTEIN LOLD"/>
    <property type="match status" value="1"/>
</dbReference>
<comment type="caution">
    <text evidence="2">The sequence shown here is derived from an EMBL/GenBank/DDBJ whole genome shotgun (WGS) entry which is preliminary data.</text>
</comment>
<reference evidence="2 3" key="1">
    <citation type="submission" date="2021-01" db="EMBL/GenBank/DDBJ databases">
        <title>Genomic Encyclopedia of Type Strains, Phase IV (KMG-IV): sequencing the most valuable type-strain genomes for metagenomic binning, comparative biology and taxonomic classification.</title>
        <authorList>
            <person name="Goeker M."/>
        </authorList>
    </citation>
    <scope>NUCLEOTIDE SEQUENCE [LARGE SCALE GENOMIC DNA]</scope>
    <source>
        <strain evidence="2 3">DSM 104297</strain>
    </source>
</reference>
<comment type="similarity">
    <text evidence="1">Belongs to the ABC transporter superfamily.</text>
</comment>
<keyword evidence="2" id="KW-0449">Lipoprotein</keyword>
<dbReference type="EMBL" id="JAFBFC010000004">
    <property type="protein sequence ID" value="MBM7703538.1"/>
    <property type="molecule type" value="Genomic_DNA"/>
</dbReference>
<dbReference type="InterPro" id="IPR027417">
    <property type="entry name" value="P-loop_NTPase"/>
</dbReference>
<accession>A0ABS2QW79</accession>
<evidence type="ECO:0000313" key="3">
    <source>
        <dbReference type="Proteomes" id="UP000809829"/>
    </source>
</evidence>
<name>A0ABS2QW79_9BACI</name>
<protein>
    <submittedName>
        <fullName evidence="2">ABC-type lipoprotein export system ATPase subunit</fullName>
    </submittedName>
</protein>
<sequence>MSAILADEPTGALDQQTGIDVLNFFSELHEEGKTIVMIIHDSAVAERAQRVIHVQDGKVMT</sequence>
<proteinExistence type="inferred from homology"/>
<organism evidence="2 3">
    <name type="scientific">Priestia iocasae</name>
    <dbReference type="NCBI Taxonomy" id="2291674"/>
    <lineage>
        <taxon>Bacteria</taxon>
        <taxon>Bacillati</taxon>
        <taxon>Bacillota</taxon>
        <taxon>Bacilli</taxon>
        <taxon>Bacillales</taxon>
        <taxon>Bacillaceae</taxon>
        <taxon>Priestia</taxon>
    </lineage>
</organism>
<dbReference type="SUPFAM" id="SSF52540">
    <property type="entry name" value="P-loop containing nucleoside triphosphate hydrolases"/>
    <property type="match status" value="1"/>
</dbReference>
<evidence type="ECO:0000256" key="1">
    <source>
        <dbReference type="ARBA" id="ARBA00005417"/>
    </source>
</evidence>
<dbReference type="Proteomes" id="UP000809829">
    <property type="component" value="Unassembled WGS sequence"/>
</dbReference>
<keyword evidence="3" id="KW-1185">Reference proteome</keyword>